<dbReference type="OrthoDB" id="5562302at2759"/>
<feature type="compositionally biased region" description="Basic and acidic residues" evidence="1">
    <location>
        <begin position="76"/>
        <end position="90"/>
    </location>
</feature>
<dbReference type="Proteomes" id="UP000751190">
    <property type="component" value="Unassembled WGS sequence"/>
</dbReference>
<feature type="transmembrane region" description="Helical" evidence="2">
    <location>
        <begin position="354"/>
        <end position="372"/>
    </location>
</feature>
<dbReference type="PANTHER" id="PTHR34993:SF1">
    <property type="entry name" value="TRANSMEMBRANE PROTEIN"/>
    <property type="match status" value="1"/>
</dbReference>
<dbReference type="AlphaFoldDB" id="A0A8J6C7X7"/>
<keyword evidence="2" id="KW-1133">Transmembrane helix</keyword>
<feature type="transmembrane region" description="Helical" evidence="2">
    <location>
        <begin position="630"/>
        <end position="649"/>
    </location>
</feature>
<feature type="transmembrane region" description="Helical" evidence="2">
    <location>
        <begin position="910"/>
        <end position="933"/>
    </location>
</feature>
<feature type="domain" description="TRP C-terminal" evidence="3">
    <location>
        <begin position="597"/>
        <end position="929"/>
    </location>
</feature>
<evidence type="ECO:0000313" key="5">
    <source>
        <dbReference type="Proteomes" id="UP000751190"/>
    </source>
</evidence>
<feature type="transmembrane region" description="Helical" evidence="2">
    <location>
        <begin position="564"/>
        <end position="590"/>
    </location>
</feature>
<proteinExistence type="predicted"/>
<feature type="transmembrane region" description="Helical" evidence="2">
    <location>
        <begin position="883"/>
        <end position="904"/>
    </location>
</feature>
<evidence type="ECO:0000256" key="1">
    <source>
        <dbReference type="SAM" id="MobiDB-lite"/>
    </source>
</evidence>
<protein>
    <recommendedName>
        <fullName evidence="3">TRP C-terminal domain-containing protein</fullName>
    </recommendedName>
</protein>
<comment type="caution">
    <text evidence="4">The sequence shown here is derived from an EMBL/GenBank/DDBJ whole genome shotgun (WGS) entry which is preliminary data.</text>
</comment>
<dbReference type="InterPro" id="IPR010308">
    <property type="entry name" value="TRP_C"/>
</dbReference>
<feature type="compositionally biased region" description="Low complexity" evidence="1">
    <location>
        <begin position="447"/>
        <end position="466"/>
    </location>
</feature>
<evidence type="ECO:0000259" key="3">
    <source>
        <dbReference type="Pfam" id="PF06011"/>
    </source>
</evidence>
<keyword evidence="2" id="KW-0812">Transmembrane</keyword>
<gene>
    <name evidence="4" type="ORF">KFE25_012674</name>
</gene>
<feature type="transmembrane region" description="Helical" evidence="2">
    <location>
        <begin position="853"/>
        <end position="871"/>
    </location>
</feature>
<reference evidence="4" key="1">
    <citation type="submission" date="2021-05" db="EMBL/GenBank/DDBJ databases">
        <title>The genome of the haptophyte Pavlova lutheri (Diacronema luteri, Pavlovales) - a model for lipid biosynthesis in eukaryotic algae.</title>
        <authorList>
            <person name="Hulatt C.J."/>
            <person name="Posewitz M.C."/>
        </authorList>
    </citation>
    <scope>NUCLEOTIDE SEQUENCE</scope>
    <source>
        <strain evidence="4">NIVA-4/92</strain>
    </source>
</reference>
<feature type="transmembrane region" description="Helical" evidence="2">
    <location>
        <begin position="314"/>
        <end position="334"/>
    </location>
</feature>
<dbReference type="Pfam" id="PF06011">
    <property type="entry name" value="TRP"/>
    <property type="match status" value="1"/>
</dbReference>
<feature type="region of interest" description="Disordered" evidence="1">
    <location>
        <begin position="433"/>
        <end position="466"/>
    </location>
</feature>
<feature type="transmembrane region" description="Helical" evidence="2">
    <location>
        <begin position="288"/>
        <end position="307"/>
    </location>
</feature>
<dbReference type="PANTHER" id="PTHR34993">
    <property type="entry name" value="TRANSMEMBRANE PROTEIN"/>
    <property type="match status" value="1"/>
</dbReference>
<feature type="transmembrane region" description="Helical" evidence="2">
    <location>
        <begin position="989"/>
        <end position="1013"/>
    </location>
</feature>
<evidence type="ECO:0000313" key="4">
    <source>
        <dbReference type="EMBL" id="KAG8458003.1"/>
    </source>
</evidence>
<keyword evidence="5" id="KW-1185">Reference proteome</keyword>
<feature type="transmembrane region" description="Helical" evidence="2">
    <location>
        <begin position="754"/>
        <end position="780"/>
    </location>
</feature>
<name>A0A8J6C7X7_DIALT</name>
<keyword evidence="2" id="KW-0472">Membrane</keyword>
<dbReference type="EMBL" id="JAGTXO010000059">
    <property type="protein sequence ID" value="KAG8458003.1"/>
    <property type="molecule type" value="Genomic_DNA"/>
</dbReference>
<feature type="transmembrane region" description="Helical" evidence="2">
    <location>
        <begin position="596"/>
        <end position="618"/>
    </location>
</feature>
<feature type="transmembrane region" description="Helical" evidence="2">
    <location>
        <begin position="828"/>
        <end position="847"/>
    </location>
</feature>
<evidence type="ECO:0000256" key="2">
    <source>
        <dbReference type="SAM" id="Phobius"/>
    </source>
</evidence>
<feature type="region of interest" description="Disordered" evidence="1">
    <location>
        <begin position="76"/>
        <end position="96"/>
    </location>
</feature>
<accession>A0A8J6C7X7</accession>
<organism evidence="4 5">
    <name type="scientific">Diacronema lutheri</name>
    <name type="common">Unicellular marine alga</name>
    <name type="synonym">Monochrysis lutheri</name>
    <dbReference type="NCBI Taxonomy" id="2081491"/>
    <lineage>
        <taxon>Eukaryota</taxon>
        <taxon>Haptista</taxon>
        <taxon>Haptophyta</taxon>
        <taxon>Pavlovophyceae</taxon>
        <taxon>Pavlovales</taxon>
        <taxon>Pavlovaceae</taxon>
        <taxon>Diacronema</taxon>
    </lineage>
</organism>
<sequence>MPLAFEPYELTADFVVGLDQYALDDARLALASTIRRFEERFEAVNGRKPTRQEMGPLADEIRALVVVANERKRRDRLGRDAGARAGERAAKGPPHGAQNALLEQATAGAQNAALTRELMAAGAAGGAGVQSGTDGGAPFGAGGCGSAAADAIATGGGGLDLTFSRARSLGDGAGAIGGMRGGGSGGAAGGAAGGDGACASCCAPGMPFSASAELLVSWVQFLSLVEVLFARGAEALALRGVRIDELGWVREWRQYMAWTALFNLDFTLVAELYPQLGVLTAMSWGGRYLLITVALPLAFAFTTVLLIKDLPSVLWLLVLTASLLATIFVIAAKAILGAEQSNPAYDGYLAQTDLILYISVIGLFLCAATYAAKKVLALRERNRALLSEIAHLRSAGGGVVHPGAGGAGGAALGFAAGLGGLSFGGHGYGLVSPGSSPASSPAPSPRASPSVSPSRRNRVSSFATAAAADDDDADAAAAAHGRSRCPTARCSTARGSTISASILDGGGGGGGGGGLSTARGMGVGALRPATAAEAAEYELALHMALEQSVAEPPKLVALLRSSSLIFVTAVCTLFALLRLLVPPLFATIAFSARGAVITLALAATLLALLSTSTSLSLFRAGRRFLEHATLTFRSYYIGFLLIVLQMLYIPVTKALLSVWNCRQTACAPGQWYPVASPTLSGAATLDDLRTAATSCQPCPFYPRGPFPDVGGGSFAAGPDATDARAHCPLAAQLCPGSSSLRLVDSPDVECSLEIWPFTGIASALMLFVFTLGTPFLYAFLIREHSRRYRALPADPAADDDDQWAWRVQLSVANKARNLYADFEYRFRYYKIGVLLQKLLLVAVLVYVSDFPVLAAAAFVLIHGIFLGVSCVMRPYLDPRPDTLAIAVSLVSTFNPAMALIAFLGIALPDWMGFCMLVVNVVTPIAFLIVGFGCRTRQRRQKAKAAARRARESMTDGSEEGIVPWDPDAQYLRLARVQVDRGINEYTMRFLVNFFACVVVFCFVCAAVILLGWFHTAVKAPVTGTLTNSTLPTGIEPCVLEQAVVRLEFLQYGNWRDFTDNCCCMPREYKGDTPLIELWACANGQFKERMRRESATAPISAVRAFCGTVFLERREGGGLVAAPEVVPEWDGDAQRVGVPFDGGVVYEFW</sequence>